<dbReference type="OrthoDB" id="9802133at2759"/>
<name>A0A8J6DX18_GALPY</name>
<proteinExistence type="predicted"/>
<dbReference type="PANTHER" id="PTHR37343">
    <property type="entry name" value="PROLINE-RICH PROTEIN 32"/>
    <property type="match status" value="1"/>
</dbReference>
<reference evidence="2" key="1">
    <citation type="journal article" date="2021" name="Evol. Appl.">
        <title>The genome of the Pyrenean desman and the effects of bottlenecks and inbreeding on the genomic landscape of an endangered species.</title>
        <authorList>
            <person name="Escoda L."/>
            <person name="Castresana J."/>
        </authorList>
    </citation>
    <scope>NUCLEOTIDE SEQUENCE</scope>
    <source>
        <strain evidence="2">IBE-C5619</strain>
    </source>
</reference>
<feature type="region of interest" description="Disordered" evidence="1">
    <location>
        <begin position="218"/>
        <end position="237"/>
    </location>
</feature>
<dbReference type="AlphaFoldDB" id="A0A8J6DX18"/>
<evidence type="ECO:0000256" key="1">
    <source>
        <dbReference type="SAM" id="MobiDB-lite"/>
    </source>
</evidence>
<evidence type="ECO:0000313" key="2">
    <source>
        <dbReference type="EMBL" id="KAG8521483.1"/>
    </source>
</evidence>
<accession>A0A8J6DX18</accession>
<dbReference type="Proteomes" id="UP000700334">
    <property type="component" value="Unassembled WGS sequence"/>
</dbReference>
<sequence length="346" mass="36508">MRETGLSKSLLTTFGESEGAPFSSCVSSITYFRFSGHCIYICINLLISGFASIGGHGPSTVSVAADENGNQEPCLDVPLQCPSSMPRNDVESWGHLCIPVPLRPSFNVLTDLAREQLECPSEGTGSCIPVNSLRALQHPYGPPPAVAEASLATAEVNSSGGLAGLRQRGQDSVNMSQVFSGGPAALMMGGARVSNGSTEMGGNNARLYLGLPRGQGFVPTRGPQVRGPPHIPTLRSGIMMELPPGNTRMTYKERLAHVSFPVGGGPRTPVDNWPRPLSLTPSTQGLPSCPAAHAFVPPQPPTFNPFLPMPIAFAPPPIVGPPQPSYFANYPSWGMPAPVSSNRENK</sequence>
<comment type="caution">
    <text evidence="2">The sequence shown here is derived from an EMBL/GenBank/DDBJ whole genome shotgun (WGS) entry which is preliminary data.</text>
</comment>
<dbReference type="EMBL" id="JAGFMF010011467">
    <property type="protein sequence ID" value="KAG8521483.1"/>
    <property type="molecule type" value="Genomic_DNA"/>
</dbReference>
<protein>
    <submittedName>
        <fullName evidence="2">Proline-rich protein 32</fullName>
    </submittedName>
</protein>
<gene>
    <name evidence="2" type="ORF">J0S82_016847</name>
</gene>
<dbReference type="Pfam" id="PF15488">
    <property type="entry name" value="DUF4645"/>
    <property type="match status" value="1"/>
</dbReference>
<keyword evidence="3" id="KW-1185">Reference proteome</keyword>
<organism evidence="2 3">
    <name type="scientific">Galemys pyrenaicus</name>
    <name type="common">Iberian desman</name>
    <name type="synonym">Pyrenean desman</name>
    <dbReference type="NCBI Taxonomy" id="202257"/>
    <lineage>
        <taxon>Eukaryota</taxon>
        <taxon>Metazoa</taxon>
        <taxon>Chordata</taxon>
        <taxon>Craniata</taxon>
        <taxon>Vertebrata</taxon>
        <taxon>Euteleostomi</taxon>
        <taxon>Mammalia</taxon>
        <taxon>Eutheria</taxon>
        <taxon>Laurasiatheria</taxon>
        <taxon>Eulipotyphla</taxon>
        <taxon>Talpidae</taxon>
        <taxon>Galemys</taxon>
    </lineage>
</organism>
<dbReference type="PANTHER" id="PTHR37343:SF1">
    <property type="entry name" value="PROLINE-RICH PROTEIN 32"/>
    <property type="match status" value="1"/>
</dbReference>
<evidence type="ECO:0000313" key="3">
    <source>
        <dbReference type="Proteomes" id="UP000700334"/>
    </source>
</evidence>
<dbReference type="InterPro" id="IPR027891">
    <property type="entry name" value="DUF4645"/>
</dbReference>